<dbReference type="EMBL" id="JACRYL010000005">
    <property type="protein sequence ID" value="MBC6110224.1"/>
    <property type="molecule type" value="Genomic_DNA"/>
</dbReference>
<accession>A0ABR7KQ67</accession>
<organism evidence="1 2">
    <name type="scientific">Pedobacter fastidiosus</name>
    <dbReference type="NCBI Taxonomy" id="2765361"/>
    <lineage>
        <taxon>Bacteria</taxon>
        <taxon>Pseudomonadati</taxon>
        <taxon>Bacteroidota</taxon>
        <taxon>Sphingobacteriia</taxon>
        <taxon>Sphingobacteriales</taxon>
        <taxon>Sphingobacteriaceae</taxon>
        <taxon>Pedobacter</taxon>
    </lineage>
</organism>
<keyword evidence="2" id="KW-1185">Reference proteome</keyword>
<evidence type="ECO:0000313" key="1">
    <source>
        <dbReference type="EMBL" id="MBC6110224.1"/>
    </source>
</evidence>
<comment type="caution">
    <text evidence="1">The sequence shown here is derived from an EMBL/GenBank/DDBJ whole genome shotgun (WGS) entry which is preliminary data.</text>
</comment>
<dbReference type="PROSITE" id="PS51257">
    <property type="entry name" value="PROKAR_LIPOPROTEIN"/>
    <property type="match status" value="1"/>
</dbReference>
<evidence type="ECO:0000313" key="2">
    <source>
        <dbReference type="Proteomes" id="UP000652755"/>
    </source>
</evidence>
<evidence type="ECO:0008006" key="3">
    <source>
        <dbReference type="Google" id="ProtNLM"/>
    </source>
</evidence>
<proteinExistence type="predicted"/>
<name>A0ABR7KQ67_9SPHI</name>
<dbReference type="RefSeq" id="WP_379016769.1">
    <property type="nucleotide sequence ID" value="NZ_JBHRVK010000001.1"/>
</dbReference>
<gene>
    <name evidence="1" type="ORF">H7U22_07290</name>
</gene>
<protein>
    <recommendedName>
        <fullName evidence="3">Lipoprotein</fullName>
    </recommendedName>
</protein>
<sequence>MMRKIIAILAIPIIMLGCKNDSKTANQLDDSLKKDTAVTETAIVKDTSIIESKEANNDEEIYHTDSVNFEKFASNTELNEAKAPIAWSSYPEAKDFKTRIIEAYKTNEVGFASNYILATFGCGTSCIMGFMVDTRDGKIYDLPLGEENSCSNAEDSAIYKNNSKLFISSICKEKLGSTKVYYLAYLWDEDKKEFTSMKKEEDFLKK</sequence>
<dbReference type="Proteomes" id="UP000652755">
    <property type="component" value="Unassembled WGS sequence"/>
</dbReference>
<reference evidence="1 2" key="1">
    <citation type="submission" date="2020-08" db="EMBL/GenBank/DDBJ databases">
        <authorList>
            <person name="Sun Q."/>
            <person name="Inoue M."/>
        </authorList>
    </citation>
    <scope>NUCLEOTIDE SEQUENCE [LARGE SCALE GENOMIC DNA]</scope>
    <source>
        <strain evidence="1 2">CCM 8938</strain>
    </source>
</reference>